<reference evidence="1 2" key="1">
    <citation type="submission" date="2020-02" db="EMBL/GenBank/DDBJ databases">
        <title>Whole-genome analyses of novel actinobacteria.</title>
        <authorList>
            <person name="Sahin N."/>
        </authorList>
    </citation>
    <scope>NUCLEOTIDE SEQUENCE [LARGE SCALE GENOMIC DNA]</scope>
    <source>
        <strain evidence="1 2">A7024</strain>
    </source>
</reference>
<name>A0A6G4TZJ8_9ACTN</name>
<dbReference type="Proteomes" id="UP000481583">
    <property type="component" value="Unassembled WGS sequence"/>
</dbReference>
<dbReference type="AlphaFoldDB" id="A0A6G4TZJ8"/>
<comment type="caution">
    <text evidence="1">The sequence shown here is derived from an EMBL/GenBank/DDBJ whole genome shotgun (WGS) entry which is preliminary data.</text>
</comment>
<gene>
    <name evidence="1" type="ORF">G5C51_15265</name>
</gene>
<protein>
    <submittedName>
        <fullName evidence="1">Polyketide cyclase</fullName>
    </submittedName>
</protein>
<dbReference type="EMBL" id="JAAKZV010000056">
    <property type="protein sequence ID" value="NGN65253.1"/>
    <property type="molecule type" value="Genomic_DNA"/>
</dbReference>
<dbReference type="InterPro" id="IPR019587">
    <property type="entry name" value="Polyketide_cyclase/dehydratase"/>
</dbReference>
<evidence type="ECO:0000313" key="2">
    <source>
        <dbReference type="Proteomes" id="UP000481583"/>
    </source>
</evidence>
<dbReference type="RefSeq" id="WP_165237504.1">
    <property type="nucleotide sequence ID" value="NZ_JAAKZV010000056.1"/>
</dbReference>
<dbReference type="Pfam" id="PF10604">
    <property type="entry name" value="Polyketide_cyc2"/>
    <property type="match status" value="1"/>
</dbReference>
<sequence>MRFETGAAIAAKPGDVWQAMAGITQWPEFNPVMKRVERLDDGDFGVGSKARVEQPGMPKMVWEVTEFEDGESFVWRTKSPGVTTVGGHAVRAEGDGAHVTLWVEQSGPLAPLIALISGARTRRYVETELSSLKTRTEQT</sequence>
<keyword evidence="2" id="KW-1185">Reference proteome</keyword>
<dbReference type="SUPFAM" id="SSF55961">
    <property type="entry name" value="Bet v1-like"/>
    <property type="match status" value="1"/>
</dbReference>
<accession>A0A6G4TZJ8</accession>
<dbReference type="InterPro" id="IPR023393">
    <property type="entry name" value="START-like_dom_sf"/>
</dbReference>
<proteinExistence type="predicted"/>
<organism evidence="1 2">
    <name type="scientific">Streptomyces coryli</name>
    <dbReference type="NCBI Taxonomy" id="1128680"/>
    <lineage>
        <taxon>Bacteria</taxon>
        <taxon>Bacillati</taxon>
        <taxon>Actinomycetota</taxon>
        <taxon>Actinomycetes</taxon>
        <taxon>Kitasatosporales</taxon>
        <taxon>Streptomycetaceae</taxon>
        <taxon>Streptomyces</taxon>
    </lineage>
</organism>
<dbReference type="Gene3D" id="3.30.530.20">
    <property type="match status" value="1"/>
</dbReference>
<evidence type="ECO:0000313" key="1">
    <source>
        <dbReference type="EMBL" id="NGN65253.1"/>
    </source>
</evidence>